<proteinExistence type="predicted"/>
<accession>A0ABX3A2C4</accession>
<feature type="compositionally biased region" description="Basic and acidic residues" evidence="1">
    <location>
        <begin position="257"/>
        <end position="281"/>
    </location>
</feature>
<evidence type="ECO:0000313" key="2">
    <source>
        <dbReference type="EMBL" id="ODN43006.1"/>
    </source>
</evidence>
<feature type="region of interest" description="Disordered" evidence="1">
    <location>
        <begin position="257"/>
        <end position="288"/>
    </location>
</feature>
<dbReference type="EMBL" id="MDTU01000001">
    <property type="protein sequence ID" value="ODN43006.1"/>
    <property type="molecule type" value="Genomic_DNA"/>
</dbReference>
<reference evidence="2 3" key="1">
    <citation type="submission" date="2016-08" db="EMBL/GenBank/DDBJ databases">
        <title>Draft genome sequence of Candidatus Piscirickettsia litoralis, from seawater.</title>
        <authorList>
            <person name="Wan X."/>
            <person name="Lee A.J."/>
            <person name="Hou S."/>
            <person name="Donachie S.P."/>
        </authorList>
    </citation>
    <scope>NUCLEOTIDE SEQUENCE [LARGE SCALE GENOMIC DNA]</scope>
    <source>
        <strain evidence="2 3">Y2</strain>
    </source>
</reference>
<name>A0ABX3A2C4_9GAMM</name>
<protein>
    <submittedName>
        <fullName evidence="2">Uncharacterized protein</fullName>
    </submittedName>
</protein>
<keyword evidence="3" id="KW-1185">Reference proteome</keyword>
<dbReference type="Proteomes" id="UP000094329">
    <property type="component" value="Unassembled WGS sequence"/>
</dbReference>
<gene>
    <name evidence="2" type="ORF">BGC07_08850</name>
</gene>
<sequence length="288" mass="31461">MIDLNKLTPSQRTQIAAICIGLLYDIIVEKDQQYQLERLNLILEESAYTPTKQAPEYEPITKPDAPEIKLLADSPSLEPAVKEISTWSKDDWDDNLNKKTNTLTVEALSRLLKDSGGTFTNITSTGAGLVVTGYKAPPAPGHSPTTGTGATITFNQPAGTNTLEVSADPSADLGDDNSDETFFNYVRNVAYGAAAVGDEKSLKLSFDKIPEGKEASCATAVAAEFVEFGRSGENDILQITGISYQLADLIQSLKESMERQRLSSTPLKDRHDERERARPVELDIDYDN</sequence>
<dbReference type="RefSeq" id="WP_069312803.1">
    <property type="nucleotide sequence ID" value="NZ_MDTU01000001.1"/>
</dbReference>
<evidence type="ECO:0000256" key="1">
    <source>
        <dbReference type="SAM" id="MobiDB-lite"/>
    </source>
</evidence>
<comment type="caution">
    <text evidence="2">The sequence shown here is derived from an EMBL/GenBank/DDBJ whole genome shotgun (WGS) entry which is preliminary data.</text>
</comment>
<evidence type="ECO:0000313" key="3">
    <source>
        <dbReference type="Proteomes" id="UP000094329"/>
    </source>
</evidence>
<organism evidence="2 3">
    <name type="scientific">Piscirickettsia litoralis</name>
    <dbReference type="NCBI Taxonomy" id="1891921"/>
    <lineage>
        <taxon>Bacteria</taxon>
        <taxon>Pseudomonadati</taxon>
        <taxon>Pseudomonadota</taxon>
        <taxon>Gammaproteobacteria</taxon>
        <taxon>Thiotrichales</taxon>
        <taxon>Piscirickettsiaceae</taxon>
        <taxon>Piscirickettsia</taxon>
    </lineage>
</organism>